<dbReference type="GO" id="GO:0046872">
    <property type="term" value="F:metal ion binding"/>
    <property type="evidence" value="ECO:0007669"/>
    <property type="project" value="UniProtKB-KW"/>
</dbReference>
<evidence type="ECO:0000313" key="8">
    <source>
        <dbReference type="Proteomes" id="UP000583266"/>
    </source>
</evidence>
<evidence type="ECO:0000256" key="1">
    <source>
        <dbReference type="ARBA" id="ARBA00022617"/>
    </source>
</evidence>
<feature type="chain" id="PRO_5032809365" evidence="5">
    <location>
        <begin position="23"/>
        <end position="139"/>
    </location>
</feature>
<dbReference type="InterPro" id="IPR036909">
    <property type="entry name" value="Cyt_c-like_dom_sf"/>
</dbReference>
<keyword evidence="1 4" id="KW-0349">Heme</keyword>
<dbReference type="EMBL" id="JABBGC010000001">
    <property type="protein sequence ID" value="NML38118.1"/>
    <property type="molecule type" value="Genomic_DNA"/>
</dbReference>
<feature type="signal peptide" evidence="5">
    <location>
        <begin position="1"/>
        <end position="22"/>
    </location>
</feature>
<evidence type="ECO:0000313" key="7">
    <source>
        <dbReference type="EMBL" id="NML38118.1"/>
    </source>
</evidence>
<proteinExistence type="predicted"/>
<dbReference type="AlphaFoldDB" id="A0A848GQF3"/>
<accession>A0A848GQF3</accession>
<keyword evidence="2 4" id="KW-0479">Metal-binding</keyword>
<evidence type="ECO:0000259" key="6">
    <source>
        <dbReference type="PROSITE" id="PS51007"/>
    </source>
</evidence>
<comment type="caution">
    <text evidence="7">The sequence shown here is derived from an EMBL/GenBank/DDBJ whole genome shotgun (WGS) entry which is preliminary data.</text>
</comment>
<evidence type="ECO:0000256" key="2">
    <source>
        <dbReference type="ARBA" id="ARBA00022723"/>
    </source>
</evidence>
<dbReference type="RefSeq" id="WP_169225142.1">
    <property type="nucleotide sequence ID" value="NZ_JABBGC010000001.1"/>
</dbReference>
<evidence type="ECO:0000256" key="3">
    <source>
        <dbReference type="ARBA" id="ARBA00023004"/>
    </source>
</evidence>
<dbReference type="SUPFAM" id="SSF46626">
    <property type="entry name" value="Cytochrome c"/>
    <property type="match status" value="1"/>
</dbReference>
<dbReference type="Pfam" id="PF13442">
    <property type="entry name" value="Cytochrome_CBB3"/>
    <property type="match status" value="1"/>
</dbReference>
<dbReference type="GO" id="GO:0009055">
    <property type="term" value="F:electron transfer activity"/>
    <property type="evidence" value="ECO:0007669"/>
    <property type="project" value="InterPro"/>
</dbReference>
<keyword evidence="3 4" id="KW-0408">Iron</keyword>
<evidence type="ECO:0000256" key="4">
    <source>
        <dbReference type="PROSITE-ProRule" id="PRU00433"/>
    </source>
</evidence>
<protein>
    <submittedName>
        <fullName evidence="7">Cytochrome c</fullName>
    </submittedName>
</protein>
<dbReference type="GO" id="GO:0020037">
    <property type="term" value="F:heme binding"/>
    <property type="evidence" value="ECO:0007669"/>
    <property type="project" value="InterPro"/>
</dbReference>
<gene>
    <name evidence="7" type="ORF">HHL17_13010</name>
</gene>
<evidence type="ECO:0000256" key="5">
    <source>
        <dbReference type="SAM" id="SignalP"/>
    </source>
</evidence>
<sequence length="139" mass="15745">MRPCLLLVLTAIGLITYSSCHQSPPTPVKTDSTEIKLVAGFQQGEALFRRYCASCHRSPKRGGHHNEMLVGLFERMPAPSTQYFIRYIQDSRALEQAGDQYAVAVARDYNHTANHHFRDSMTVAEMRSLIVYIRVMGSR</sequence>
<reference evidence="7 8" key="1">
    <citation type="submission" date="2020-04" db="EMBL/GenBank/DDBJ databases">
        <title>Chitinophaga sp. G-6-1-13 sp. nov., isolated from soil.</title>
        <authorList>
            <person name="Dahal R.H."/>
            <person name="Chaudhary D.K."/>
        </authorList>
    </citation>
    <scope>NUCLEOTIDE SEQUENCE [LARGE SCALE GENOMIC DNA]</scope>
    <source>
        <strain evidence="7 8">G-6-1-13</strain>
    </source>
</reference>
<keyword evidence="5" id="KW-0732">Signal</keyword>
<dbReference type="PROSITE" id="PS51007">
    <property type="entry name" value="CYTC"/>
    <property type="match status" value="1"/>
</dbReference>
<organism evidence="7 8">
    <name type="scientific">Chitinophaga fulva</name>
    <dbReference type="NCBI Taxonomy" id="2728842"/>
    <lineage>
        <taxon>Bacteria</taxon>
        <taxon>Pseudomonadati</taxon>
        <taxon>Bacteroidota</taxon>
        <taxon>Chitinophagia</taxon>
        <taxon>Chitinophagales</taxon>
        <taxon>Chitinophagaceae</taxon>
        <taxon>Chitinophaga</taxon>
    </lineage>
</organism>
<dbReference type="Gene3D" id="1.10.760.10">
    <property type="entry name" value="Cytochrome c-like domain"/>
    <property type="match status" value="1"/>
</dbReference>
<dbReference type="InterPro" id="IPR009056">
    <property type="entry name" value="Cyt_c-like_dom"/>
</dbReference>
<keyword evidence="8" id="KW-1185">Reference proteome</keyword>
<name>A0A848GQF3_9BACT</name>
<dbReference type="Proteomes" id="UP000583266">
    <property type="component" value="Unassembled WGS sequence"/>
</dbReference>
<feature type="domain" description="Cytochrome c" evidence="6">
    <location>
        <begin position="39"/>
        <end position="137"/>
    </location>
</feature>